<organism evidence="2 3">
    <name type="scientific">Cryoendolithus antarcticus</name>
    <dbReference type="NCBI Taxonomy" id="1507870"/>
    <lineage>
        <taxon>Eukaryota</taxon>
        <taxon>Fungi</taxon>
        <taxon>Dikarya</taxon>
        <taxon>Ascomycota</taxon>
        <taxon>Pezizomycotina</taxon>
        <taxon>Dothideomycetes</taxon>
        <taxon>Dothideomycetidae</taxon>
        <taxon>Cladosporiales</taxon>
        <taxon>Cladosporiaceae</taxon>
        <taxon>Cryoendolithus</taxon>
    </lineage>
</organism>
<dbReference type="PANTHER" id="PTHR37945:SF1">
    <property type="entry name" value="EXTRACELLULAR TUNGSTATE BINDING PROTEIN"/>
    <property type="match status" value="1"/>
</dbReference>
<dbReference type="SUPFAM" id="SSF53850">
    <property type="entry name" value="Periplasmic binding protein-like II"/>
    <property type="match status" value="1"/>
</dbReference>
<dbReference type="PANTHER" id="PTHR37945">
    <property type="entry name" value="EXTRACELLULAR TUNGSTATE BINDING PROTEIN"/>
    <property type="match status" value="1"/>
</dbReference>
<dbReference type="AlphaFoldDB" id="A0A1V8SLB2"/>
<name>A0A1V8SLB2_9PEZI</name>
<feature type="domain" description="PBP" evidence="1">
    <location>
        <begin position="48"/>
        <end position="275"/>
    </location>
</feature>
<sequence>MRRWKGADTDLAVSDPRFAKTHPSSLLYREVSASSLITITPLETYASTVARAKATIRIGNGGAGYTGILRTLAEAYLAHRAPSDDQLNITWISNHSRHSLVALLGDIVDIAMTYEPDNEDLAIREGWARRVGRVFNDHFVIAGPLADPAGLAPSQSNKPGDIMLIAALQRLAHAGHAGKAIWHSRGDGSATFTKERELFAAADVASAMSNVDWVHTHTLTPYAALQRANTDGAYLLTDRATFLTAQQHDTIGGLRVFIEGGQQLLNPCAAMVRTDASVETIRLAAWLCGDEARGVVKDYGKDWAWRKALFTVPGQDDFTSEEKLAGVRTVSAMAKL</sequence>
<dbReference type="InterPro" id="IPR052738">
    <property type="entry name" value="ABC-Tungstate_binding"/>
</dbReference>
<gene>
    <name evidence="2" type="ORF">B0A48_14161</name>
</gene>
<dbReference type="InParanoid" id="A0A1V8SLB2"/>
<keyword evidence="3" id="KW-1185">Reference proteome</keyword>
<reference evidence="3" key="1">
    <citation type="submission" date="2017-03" db="EMBL/GenBank/DDBJ databases">
        <title>Genomes of endolithic fungi from Antarctica.</title>
        <authorList>
            <person name="Coleine C."/>
            <person name="Masonjones S."/>
            <person name="Stajich J.E."/>
        </authorList>
    </citation>
    <scope>NUCLEOTIDE SEQUENCE [LARGE SCALE GENOMIC DNA]</scope>
    <source>
        <strain evidence="3">CCFEE 5527</strain>
    </source>
</reference>
<accession>A0A1V8SLB2</accession>
<evidence type="ECO:0000259" key="1">
    <source>
        <dbReference type="Pfam" id="PF12849"/>
    </source>
</evidence>
<dbReference type="Pfam" id="PF12849">
    <property type="entry name" value="PBP_like_2"/>
    <property type="match status" value="1"/>
</dbReference>
<comment type="caution">
    <text evidence="2">The sequence shown here is derived from an EMBL/GenBank/DDBJ whole genome shotgun (WGS) entry which is preliminary data.</text>
</comment>
<dbReference type="OrthoDB" id="10260248at2759"/>
<dbReference type="EMBL" id="NAJO01000037">
    <property type="protein sequence ID" value="OQN99956.1"/>
    <property type="molecule type" value="Genomic_DNA"/>
</dbReference>
<dbReference type="Proteomes" id="UP000192596">
    <property type="component" value="Unassembled WGS sequence"/>
</dbReference>
<dbReference type="InterPro" id="IPR024370">
    <property type="entry name" value="PBP_domain"/>
</dbReference>
<evidence type="ECO:0000313" key="2">
    <source>
        <dbReference type="EMBL" id="OQN99956.1"/>
    </source>
</evidence>
<proteinExistence type="predicted"/>
<dbReference type="Gene3D" id="3.40.190.10">
    <property type="entry name" value="Periplasmic binding protein-like II"/>
    <property type="match status" value="2"/>
</dbReference>
<protein>
    <recommendedName>
        <fullName evidence="1">PBP domain-containing protein</fullName>
    </recommendedName>
</protein>
<evidence type="ECO:0000313" key="3">
    <source>
        <dbReference type="Proteomes" id="UP000192596"/>
    </source>
</evidence>
<dbReference type="STRING" id="1507870.A0A1V8SLB2"/>